<name>A0ABY4QMW0_9MYCO</name>
<comment type="similarity">
    <text evidence="1">Belongs to the CFA/CMAS family.</text>
</comment>
<dbReference type="Pfam" id="PF02353">
    <property type="entry name" value="CMAS"/>
    <property type="match status" value="1"/>
</dbReference>
<evidence type="ECO:0000256" key="1">
    <source>
        <dbReference type="ARBA" id="ARBA00010815"/>
    </source>
</evidence>
<dbReference type="Proteomes" id="UP001056610">
    <property type="component" value="Chromosome"/>
</dbReference>
<reference evidence="6" key="1">
    <citation type="submission" date="2022-05" db="EMBL/GenBank/DDBJ databases">
        <title>A methanotrophic Mycobacterium dominates a cave microbial ecosystem.</title>
        <authorList>
            <person name="Van Spanning R.J.M."/>
            <person name="Guan Q."/>
            <person name="Melkonian C."/>
            <person name="Gallant J."/>
            <person name="Polerecky L."/>
            <person name="Flot J.-F."/>
            <person name="Brandt B.W."/>
            <person name="Braster M."/>
            <person name="Iturbe Espinoza P."/>
            <person name="Aerts J."/>
            <person name="Meima-Franke M."/>
            <person name="Piersma S.R."/>
            <person name="Bunduc C."/>
            <person name="Ummels R."/>
            <person name="Pain A."/>
            <person name="Fleming E.J."/>
            <person name="van der Wel N."/>
            <person name="Gherman V.D."/>
            <person name="Sarbu S.M."/>
            <person name="Bodelier P.L.E."/>
            <person name="Bitter W."/>
        </authorList>
    </citation>
    <scope>NUCLEOTIDE SEQUENCE</scope>
    <source>
        <strain evidence="6">Sulfur Cave</strain>
    </source>
</reference>
<dbReference type="PANTHER" id="PTHR43667">
    <property type="entry name" value="CYCLOPROPANE-FATTY-ACYL-PHOSPHOLIPID SYNTHASE"/>
    <property type="match status" value="1"/>
</dbReference>
<accession>A0ABY4QMW0</accession>
<sequence length="291" mass="33273">MGETYLGAGSAAIRHHYDIGNEFWQVWLDPTMTYSCAMWETADDDLEQAQRRKLDYHVAQAGAAGTARVLDVGCGWGSLLTHLVDSSDVEQVVGLTLSEAQAEYLRASAPANAEVLVRNWTDYEPDAPFDAIISIGAFEHFARQGLSSEEQIEAYRRFFCACRSWLKPGGRLSLQTIAYGDVPRDRPLRDRFIVDEIFPESELPRLADIARAAEMVLEIERVRNDRADYVKTLRAWFDRLRTRRADAVVASSEEMVVRYERYLRMFAYSMELGAFTLLRLTMRRIDLPGRW</sequence>
<dbReference type="PANTHER" id="PTHR43667:SF1">
    <property type="entry name" value="CYCLOPROPANE-FATTY-ACYL-PHOSPHOLIPID SYNTHASE"/>
    <property type="match status" value="1"/>
</dbReference>
<keyword evidence="2 6" id="KW-0489">Methyltransferase</keyword>
<keyword evidence="7" id="KW-1185">Reference proteome</keyword>
<organism evidence="6 7">
    <name type="scientific">Candidatus Mycobacterium methanotrophicum</name>
    <dbReference type="NCBI Taxonomy" id="2943498"/>
    <lineage>
        <taxon>Bacteria</taxon>
        <taxon>Bacillati</taxon>
        <taxon>Actinomycetota</taxon>
        <taxon>Actinomycetes</taxon>
        <taxon>Mycobacteriales</taxon>
        <taxon>Mycobacteriaceae</taxon>
        <taxon>Mycobacterium</taxon>
    </lineage>
</organism>
<dbReference type="InterPro" id="IPR003333">
    <property type="entry name" value="CMAS"/>
</dbReference>
<evidence type="ECO:0000256" key="5">
    <source>
        <dbReference type="ARBA" id="ARBA00023098"/>
    </source>
</evidence>
<evidence type="ECO:0000256" key="3">
    <source>
        <dbReference type="ARBA" id="ARBA00022679"/>
    </source>
</evidence>
<dbReference type="GO" id="GO:0032259">
    <property type="term" value="P:methylation"/>
    <property type="evidence" value="ECO:0007669"/>
    <property type="project" value="UniProtKB-KW"/>
</dbReference>
<keyword evidence="5" id="KW-0443">Lipid metabolism</keyword>
<evidence type="ECO:0000313" key="6">
    <source>
        <dbReference type="EMBL" id="UQX12209.1"/>
    </source>
</evidence>
<gene>
    <name evidence="6" type="ORF">M5I08_07940</name>
</gene>
<dbReference type="EMBL" id="CP097320">
    <property type="protein sequence ID" value="UQX12209.1"/>
    <property type="molecule type" value="Genomic_DNA"/>
</dbReference>
<dbReference type="RefSeq" id="WP_219067452.1">
    <property type="nucleotide sequence ID" value="NZ_CAJUXY010000020.1"/>
</dbReference>
<evidence type="ECO:0000256" key="2">
    <source>
        <dbReference type="ARBA" id="ARBA00022603"/>
    </source>
</evidence>
<dbReference type="CDD" id="cd02440">
    <property type="entry name" value="AdoMet_MTases"/>
    <property type="match status" value="1"/>
</dbReference>
<proteinExistence type="inferred from homology"/>
<protein>
    <submittedName>
        <fullName evidence="6">Class I SAM-dependent methyltransferase</fullName>
    </submittedName>
</protein>
<dbReference type="GO" id="GO:0008168">
    <property type="term" value="F:methyltransferase activity"/>
    <property type="evidence" value="ECO:0007669"/>
    <property type="project" value="UniProtKB-KW"/>
</dbReference>
<dbReference type="InterPro" id="IPR050723">
    <property type="entry name" value="CFA/CMAS"/>
</dbReference>
<evidence type="ECO:0000313" key="7">
    <source>
        <dbReference type="Proteomes" id="UP001056610"/>
    </source>
</evidence>
<dbReference type="PIRSF" id="PIRSF003085">
    <property type="entry name" value="CMAS"/>
    <property type="match status" value="1"/>
</dbReference>
<evidence type="ECO:0000256" key="4">
    <source>
        <dbReference type="ARBA" id="ARBA00022691"/>
    </source>
</evidence>
<keyword evidence="4" id="KW-0949">S-adenosyl-L-methionine</keyword>
<keyword evidence="3" id="KW-0808">Transferase</keyword>